<evidence type="ECO:0000313" key="1">
    <source>
        <dbReference type="EMBL" id="MDS0223820.1"/>
    </source>
</evidence>
<name>A0AAE4JJL2_9EURY</name>
<evidence type="ECO:0000313" key="2">
    <source>
        <dbReference type="Proteomes" id="UP001253439"/>
    </source>
</evidence>
<dbReference type="Proteomes" id="UP001253439">
    <property type="component" value="Unassembled WGS sequence"/>
</dbReference>
<comment type="caution">
    <text evidence="1">The sequence shown here is derived from an EMBL/GenBank/DDBJ whole genome shotgun (WGS) entry which is preliminary data.</text>
</comment>
<proteinExistence type="predicted"/>
<reference evidence="1 2" key="1">
    <citation type="submission" date="2022-06" db="EMBL/GenBank/DDBJ databases">
        <title>Haloarcula sp. a new haloarchaeum isolate from saline soil.</title>
        <authorList>
            <person name="Strakova D."/>
            <person name="Galisteo C."/>
            <person name="Sanchez-Porro C."/>
            <person name="Ventosa A."/>
        </authorList>
    </citation>
    <scope>NUCLEOTIDE SEQUENCE [LARGE SCALE GENOMIC DNA]</scope>
    <source>
        <strain evidence="1 2">S1AR25-5A</strain>
    </source>
</reference>
<sequence length="134" mass="15521">MSDGENKRREEQPVVVEEYAHNCQIVREDEGEYERYHYENPMGRVKSFDSLDRARLYADVQTVMGGFRDEKIGERGVPPAVARAREDVLAAYLVSNPTMGIEWVARSFGVDEDVVRNYCQMVQERAEKKRNEDS</sequence>
<organism evidence="1 2">
    <name type="scientific">Haloarcula terrestris</name>
    <dbReference type="NCBI Taxonomy" id="2950533"/>
    <lineage>
        <taxon>Archaea</taxon>
        <taxon>Methanobacteriati</taxon>
        <taxon>Methanobacteriota</taxon>
        <taxon>Stenosarchaea group</taxon>
        <taxon>Halobacteria</taxon>
        <taxon>Halobacteriales</taxon>
        <taxon>Haloarculaceae</taxon>
        <taxon>Haloarcula</taxon>
    </lineage>
</organism>
<accession>A0AAE4JJL2</accession>
<gene>
    <name evidence="1" type="ORF">NDI54_21050</name>
</gene>
<dbReference type="RefSeq" id="WP_310898297.1">
    <property type="nucleotide sequence ID" value="NZ_JAMQOM010000027.1"/>
</dbReference>
<protein>
    <submittedName>
        <fullName evidence="1">Uncharacterized protein</fullName>
    </submittedName>
</protein>
<dbReference type="AlphaFoldDB" id="A0AAE4JJL2"/>
<dbReference type="EMBL" id="JAMQOM010000027">
    <property type="protein sequence ID" value="MDS0223820.1"/>
    <property type="molecule type" value="Genomic_DNA"/>
</dbReference>
<keyword evidence="2" id="KW-1185">Reference proteome</keyword>